<dbReference type="InterPro" id="IPR007804">
    <property type="entry name" value="GvpG"/>
</dbReference>
<reference evidence="1" key="1">
    <citation type="submission" date="2021-05" db="EMBL/GenBank/DDBJ databases">
        <authorList>
            <person name="Pietrasiak N."/>
            <person name="Ward R."/>
            <person name="Stajich J.E."/>
            <person name="Kurbessoian T."/>
        </authorList>
    </citation>
    <scope>NUCLEOTIDE SEQUENCE</scope>
    <source>
        <strain evidence="1">GSE-TBD4-15B</strain>
    </source>
</reference>
<reference evidence="1" key="2">
    <citation type="journal article" date="2022" name="Microbiol. Resour. Announc.">
        <title>Metagenome Sequencing to Explore Phylogenomics of Terrestrial Cyanobacteria.</title>
        <authorList>
            <person name="Ward R.D."/>
            <person name="Stajich J.E."/>
            <person name="Johansen J.R."/>
            <person name="Huntemann M."/>
            <person name="Clum A."/>
            <person name="Foster B."/>
            <person name="Foster B."/>
            <person name="Roux S."/>
            <person name="Palaniappan K."/>
            <person name="Varghese N."/>
            <person name="Mukherjee S."/>
            <person name="Reddy T.B.K."/>
            <person name="Daum C."/>
            <person name="Copeland A."/>
            <person name="Chen I.A."/>
            <person name="Ivanova N.N."/>
            <person name="Kyrpides N.C."/>
            <person name="Shapiro N."/>
            <person name="Eloe-Fadrosh E.A."/>
            <person name="Pietrasiak N."/>
        </authorList>
    </citation>
    <scope>NUCLEOTIDE SEQUENCE</scope>
    <source>
        <strain evidence="1">GSE-TBD4-15B</strain>
    </source>
</reference>
<dbReference type="Pfam" id="PF05120">
    <property type="entry name" value="GvpG"/>
    <property type="match status" value="1"/>
</dbReference>
<sequence length="86" mass="9422">MIFDVLLAPVMAPISGISWIAGKVLEQATAEMSQENLGKRLLALQMAFDMGEIPEAEFEAQEEQLLLAIQAMEDLEKQMAAELAAE</sequence>
<gene>
    <name evidence="1" type="ORF">KME07_15515</name>
</gene>
<accession>A0A951U5U3</accession>
<protein>
    <submittedName>
        <fullName evidence="1">Gas vesicle protein GvpG</fullName>
    </submittedName>
</protein>
<proteinExistence type="predicted"/>
<name>A0A951U5U3_9CYAN</name>
<evidence type="ECO:0000313" key="1">
    <source>
        <dbReference type="EMBL" id="MBW4466831.1"/>
    </source>
</evidence>
<organism evidence="1 2">
    <name type="scientific">Pegethrix bostrychoides GSE-TBD4-15B</name>
    <dbReference type="NCBI Taxonomy" id="2839662"/>
    <lineage>
        <taxon>Bacteria</taxon>
        <taxon>Bacillati</taxon>
        <taxon>Cyanobacteriota</taxon>
        <taxon>Cyanophyceae</taxon>
        <taxon>Oculatellales</taxon>
        <taxon>Oculatellaceae</taxon>
        <taxon>Pegethrix</taxon>
    </lineage>
</organism>
<dbReference type="AlphaFoldDB" id="A0A951U5U3"/>
<dbReference type="Proteomes" id="UP000707356">
    <property type="component" value="Unassembled WGS sequence"/>
</dbReference>
<comment type="caution">
    <text evidence="1">The sequence shown here is derived from an EMBL/GenBank/DDBJ whole genome shotgun (WGS) entry which is preliminary data.</text>
</comment>
<evidence type="ECO:0000313" key="2">
    <source>
        <dbReference type="Proteomes" id="UP000707356"/>
    </source>
</evidence>
<dbReference type="EMBL" id="JAHHHV010000071">
    <property type="protein sequence ID" value="MBW4466831.1"/>
    <property type="molecule type" value="Genomic_DNA"/>
</dbReference>